<evidence type="ECO:0000256" key="6">
    <source>
        <dbReference type="PROSITE-ProRule" id="PRU10141"/>
    </source>
</evidence>
<dbReference type="PROSITE" id="PS00107">
    <property type="entry name" value="PROTEIN_KINASE_ATP"/>
    <property type="match status" value="1"/>
</dbReference>
<dbReference type="GO" id="GO:0007165">
    <property type="term" value="P:signal transduction"/>
    <property type="evidence" value="ECO:0000318"/>
    <property type="project" value="GO_Central"/>
</dbReference>
<evidence type="ECO:0000256" key="4">
    <source>
        <dbReference type="ARBA" id="ARBA00022777"/>
    </source>
</evidence>
<sequence length="427" mass="48686">MHNHLDIYDAIKHLLALHHRSCSGMCNKRVSRRFDVLSQLQKDNIEMYYEVGSVLGSGKFATVRVCRNKQTSKTFAGKFVRRRQPCRTQQMCQPRSKGDVQTEINILQSLSLHENIIRLFEVYEGPLEVVLMLELISGGELFHYLVKRERVSEDEGVFFLKQVLQATQYMHAKNIVHLDLKPENLMLESEVSKKLKIIDFGLSVQLSESVEWRELTGTPEFVAPEVINFDPVTAAADIWSIGVIAFITLSGFSPFLADDKQATLANVSRAEYEFDENYFKTTSHLAKDFIQNLLVKNPRKRPTATECLEHPWINVKLFFRLISSSSTSSSSSPPSLSAKRHKRTGKQKKIAFELNKLEIVYGSKKMDAVLPRHLLVQPPLTQSQERQGRNFIIHRAIVLDNFIFAINDAIIINKIINSAICVNNKLA</sequence>
<keyword evidence="5 6" id="KW-0067">ATP-binding</keyword>
<keyword evidence="4" id="KW-0418">Kinase</keyword>
<dbReference type="InterPro" id="IPR008271">
    <property type="entry name" value="Ser/Thr_kinase_AS"/>
</dbReference>
<dbReference type="GO" id="GO:0004687">
    <property type="term" value="F:myosin light chain kinase activity"/>
    <property type="evidence" value="ECO:0000318"/>
    <property type="project" value="GO_Central"/>
</dbReference>
<keyword evidence="2" id="KW-0808">Transferase</keyword>
<dbReference type="Gene3D" id="1.10.510.10">
    <property type="entry name" value="Transferase(Phosphotransferase) domain 1"/>
    <property type="match status" value="1"/>
</dbReference>
<protein>
    <recommendedName>
        <fullName evidence="9">Protein kinase domain-containing protein</fullName>
    </recommendedName>
</protein>
<reference evidence="11" key="3">
    <citation type="submission" date="2015-06" db="UniProtKB">
        <authorList>
            <consortium name="EnsemblMetazoa"/>
        </authorList>
    </citation>
    <scope>IDENTIFICATION</scope>
</reference>
<dbReference type="STRING" id="6412.T1FTH1"/>
<organism evidence="11 12">
    <name type="scientific">Helobdella robusta</name>
    <name type="common">Californian leech</name>
    <dbReference type="NCBI Taxonomy" id="6412"/>
    <lineage>
        <taxon>Eukaryota</taxon>
        <taxon>Metazoa</taxon>
        <taxon>Spiralia</taxon>
        <taxon>Lophotrochozoa</taxon>
        <taxon>Annelida</taxon>
        <taxon>Clitellata</taxon>
        <taxon>Hirudinea</taxon>
        <taxon>Rhynchobdellida</taxon>
        <taxon>Glossiphoniidae</taxon>
        <taxon>Helobdella</taxon>
    </lineage>
</organism>
<dbReference type="PROSITE" id="PS00108">
    <property type="entry name" value="PROTEIN_KINASE_ST"/>
    <property type="match status" value="1"/>
</dbReference>
<dbReference type="GO" id="GO:0005524">
    <property type="term" value="F:ATP binding"/>
    <property type="evidence" value="ECO:0007669"/>
    <property type="project" value="UniProtKB-UniRule"/>
</dbReference>
<dbReference type="InterPro" id="IPR000719">
    <property type="entry name" value="Prot_kinase_dom"/>
</dbReference>
<evidence type="ECO:0000256" key="7">
    <source>
        <dbReference type="RuleBase" id="RU000304"/>
    </source>
</evidence>
<dbReference type="AlphaFoldDB" id="T1FTH1"/>
<feature type="domain" description="Protein kinase" evidence="9">
    <location>
        <begin position="49"/>
        <end position="313"/>
    </location>
</feature>
<keyword evidence="1 7" id="KW-0723">Serine/threonine-protein kinase</keyword>
<dbReference type="InterPro" id="IPR017441">
    <property type="entry name" value="Protein_kinase_ATP_BS"/>
</dbReference>
<keyword evidence="12" id="KW-1185">Reference proteome</keyword>
<keyword evidence="3 6" id="KW-0547">Nucleotide-binding</keyword>
<dbReference type="EnsemblMetazoa" id="HelroT191974">
    <property type="protein sequence ID" value="HelroP191974"/>
    <property type="gene ID" value="HelroG191974"/>
</dbReference>
<dbReference type="CTD" id="20212118"/>
<evidence type="ECO:0000256" key="1">
    <source>
        <dbReference type="ARBA" id="ARBA00022527"/>
    </source>
</evidence>
<dbReference type="Proteomes" id="UP000015101">
    <property type="component" value="Unassembled WGS sequence"/>
</dbReference>
<evidence type="ECO:0000313" key="11">
    <source>
        <dbReference type="EnsemblMetazoa" id="HelroP191974"/>
    </source>
</evidence>
<evidence type="ECO:0000313" key="12">
    <source>
        <dbReference type="Proteomes" id="UP000015101"/>
    </source>
</evidence>
<dbReference type="EMBL" id="KB096633">
    <property type="protein sequence ID" value="ESO03258.1"/>
    <property type="molecule type" value="Genomic_DNA"/>
</dbReference>
<reference evidence="10 12" key="2">
    <citation type="journal article" date="2013" name="Nature">
        <title>Insights into bilaterian evolution from three spiralian genomes.</title>
        <authorList>
            <person name="Simakov O."/>
            <person name="Marletaz F."/>
            <person name="Cho S.J."/>
            <person name="Edsinger-Gonzales E."/>
            <person name="Havlak P."/>
            <person name="Hellsten U."/>
            <person name="Kuo D.H."/>
            <person name="Larsson T."/>
            <person name="Lv J."/>
            <person name="Arendt D."/>
            <person name="Savage R."/>
            <person name="Osoegawa K."/>
            <person name="de Jong P."/>
            <person name="Grimwood J."/>
            <person name="Chapman J.A."/>
            <person name="Shapiro H."/>
            <person name="Aerts A."/>
            <person name="Otillar R.P."/>
            <person name="Terry A.Y."/>
            <person name="Boore J.L."/>
            <person name="Grigoriev I.V."/>
            <person name="Lindberg D.R."/>
            <person name="Seaver E.C."/>
            <person name="Weisblat D.A."/>
            <person name="Putnam N.H."/>
            <person name="Rokhsar D.S."/>
        </authorList>
    </citation>
    <scope>NUCLEOTIDE SEQUENCE</scope>
</reference>
<gene>
    <name evidence="11" type="primary">20212118</name>
    <name evidence="10" type="ORF">HELRODRAFT_191974</name>
</gene>
<dbReference type="InterPro" id="IPR011009">
    <property type="entry name" value="Kinase-like_dom_sf"/>
</dbReference>
<feature type="binding site" evidence="6">
    <location>
        <position position="78"/>
    </location>
    <ligand>
        <name>ATP</name>
        <dbReference type="ChEBI" id="CHEBI:30616"/>
    </ligand>
</feature>
<dbReference type="Gene3D" id="3.30.200.20">
    <property type="entry name" value="Phosphorylase Kinase, domain 1"/>
    <property type="match status" value="1"/>
</dbReference>
<evidence type="ECO:0000256" key="8">
    <source>
        <dbReference type="SAM" id="MobiDB-lite"/>
    </source>
</evidence>
<dbReference type="GeneID" id="20212118"/>
<dbReference type="SMART" id="SM00220">
    <property type="entry name" value="S_TKc"/>
    <property type="match status" value="1"/>
</dbReference>
<evidence type="ECO:0000313" key="10">
    <source>
        <dbReference type="EMBL" id="ESO03258.1"/>
    </source>
</evidence>
<evidence type="ECO:0000256" key="2">
    <source>
        <dbReference type="ARBA" id="ARBA00022679"/>
    </source>
</evidence>
<dbReference type="PROSITE" id="PS50011">
    <property type="entry name" value="PROTEIN_KINASE_DOM"/>
    <property type="match status" value="1"/>
</dbReference>
<evidence type="ECO:0000256" key="3">
    <source>
        <dbReference type="ARBA" id="ARBA00022741"/>
    </source>
</evidence>
<dbReference type="RefSeq" id="XP_009018406.1">
    <property type="nucleotide sequence ID" value="XM_009020158.1"/>
</dbReference>
<reference evidence="12" key="1">
    <citation type="submission" date="2012-12" db="EMBL/GenBank/DDBJ databases">
        <authorList>
            <person name="Hellsten U."/>
            <person name="Grimwood J."/>
            <person name="Chapman J.A."/>
            <person name="Shapiro H."/>
            <person name="Aerts A."/>
            <person name="Otillar R.P."/>
            <person name="Terry A.Y."/>
            <person name="Boore J.L."/>
            <person name="Simakov O."/>
            <person name="Marletaz F."/>
            <person name="Cho S.-J."/>
            <person name="Edsinger-Gonzales E."/>
            <person name="Havlak P."/>
            <person name="Kuo D.-H."/>
            <person name="Larsson T."/>
            <person name="Lv J."/>
            <person name="Arendt D."/>
            <person name="Savage R."/>
            <person name="Osoegawa K."/>
            <person name="de Jong P."/>
            <person name="Lindberg D.R."/>
            <person name="Seaver E.C."/>
            <person name="Weisblat D.A."/>
            <person name="Putnam N.H."/>
            <person name="Grigoriev I.V."/>
            <person name="Rokhsar D.S."/>
        </authorList>
    </citation>
    <scope>NUCLEOTIDE SEQUENCE</scope>
</reference>
<accession>T1FTH1</accession>
<dbReference type="EMBL" id="AMQM01004589">
    <property type="status" value="NOT_ANNOTATED_CDS"/>
    <property type="molecule type" value="Genomic_DNA"/>
</dbReference>
<comment type="similarity">
    <text evidence="7">Belongs to the protein kinase superfamily.</text>
</comment>
<dbReference type="PANTHER" id="PTHR24342:SF14">
    <property type="entry name" value="DEATH-ASSOCIATED PROTEIN KINASE DAPK-1"/>
    <property type="match status" value="1"/>
</dbReference>
<name>T1FTH1_HELRO</name>
<evidence type="ECO:0000256" key="5">
    <source>
        <dbReference type="ARBA" id="ARBA00022840"/>
    </source>
</evidence>
<dbReference type="GO" id="GO:0005737">
    <property type="term" value="C:cytoplasm"/>
    <property type="evidence" value="ECO:0000318"/>
    <property type="project" value="GO_Central"/>
</dbReference>
<dbReference type="OrthoDB" id="504170at2759"/>
<dbReference type="PANTHER" id="PTHR24342">
    <property type="entry name" value="SERINE/THREONINE-PROTEIN KINASE 17"/>
    <property type="match status" value="1"/>
</dbReference>
<dbReference type="FunFam" id="1.10.510.10:FF:000571">
    <property type="entry name" value="Maternal embryonic leucine zipper kinase"/>
    <property type="match status" value="1"/>
</dbReference>
<feature type="compositionally biased region" description="Low complexity" evidence="8">
    <location>
        <begin position="325"/>
        <end position="337"/>
    </location>
</feature>
<dbReference type="SUPFAM" id="SSF56112">
    <property type="entry name" value="Protein kinase-like (PK-like)"/>
    <property type="match status" value="1"/>
</dbReference>
<dbReference type="HOGENOM" id="CLU_000288_63_0_1"/>
<dbReference type="InParanoid" id="T1FTH1"/>
<dbReference type="eggNOG" id="KOG0032">
    <property type="taxonomic scope" value="Eukaryota"/>
</dbReference>
<dbReference type="KEGG" id="hro:HELRODRAFT_191974"/>
<proteinExistence type="inferred from homology"/>
<evidence type="ECO:0000259" key="9">
    <source>
        <dbReference type="PROSITE" id="PS50011"/>
    </source>
</evidence>
<dbReference type="Pfam" id="PF00069">
    <property type="entry name" value="Pkinase"/>
    <property type="match status" value="1"/>
</dbReference>
<feature type="region of interest" description="Disordered" evidence="8">
    <location>
        <begin position="325"/>
        <end position="344"/>
    </location>
</feature>